<dbReference type="SUPFAM" id="SSF75005">
    <property type="entry name" value="Arabinanase/levansucrase/invertase"/>
    <property type="match status" value="1"/>
</dbReference>
<dbReference type="InterPro" id="IPR023296">
    <property type="entry name" value="Glyco_hydro_beta-prop_sf"/>
</dbReference>
<sequence length="475" mass="50273">MTSGRDVGPGRREVGASGRAGSGRRDAPGPAGKTGAMSPSPVPPRPLVHFAPRAGWVNDPLGLTWHDGRYHLFFQYVPDSTDWQLHCHWGHATSEDLVHWTEHEPALLPGDGDDGVWSGSIAVPDDGGAAALFYTSVTAAAGLGIGRNRVARPLDGSWTRWEKGPVVAELPPGFAPEAVEAYRDPWVVREGGAWWMVVGGGLRDERGGTATAWVYRSTDLEEWTYHGLLTTRHTTETDGEWSGPVWECPQLFPLDGSWVLTLSAWEPDHPHHAVYAVGDFADGSFTARRWSRLTYGPAYYAGSAFADRDGRRGLIHWMRQVGGAAEGWAGAHSVPHLLRLEGDALVCEPHPAVLAARTGSLGVATPGQDLAAASSAVDVVWEPEGSSTLRVGPGSPAPDGGEVVVLEADDTLVVAHVGAQRWEMPRGAGPVRVVLDGPTCEVFTTGGVMGVAVPASAGLRVAVTGGGRAEVHALG</sequence>
<evidence type="ECO:0000256" key="4">
    <source>
        <dbReference type="ARBA" id="ARBA00023295"/>
    </source>
</evidence>
<dbReference type="SMART" id="SM00640">
    <property type="entry name" value="Glyco_32"/>
    <property type="match status" value="1"/>
</dbReference>
<reference evidence="7 8" key="1">
    <citation type="submission" date="2014-01" db="EMBL/GenBank/DDBJ databases">
        <title>Actinotalea ferrariae CF5-4.</title>
        <authorList>
            <person name="Chen F."/>
            <person name="Li Y."/>
            <person name="Wang G."/>
        </authorList>
    </citation>
    <scope>NUCLEOTIDE SEQUENCE [LARGE SCALE GENOMIC DNA]</scope>
    <source>
        <strain evidence="7 8">CF5-4</strain>
    </source>
</reference>
<name>A0A021VRB8_9CELL</name>
<dbReference type="Gene3D" id="2.115.10.20">
    <property type="entry name" value="Glycosyl hydrolase domain, family 43"/>
    <property type="match status" value="1"/>
</dbReference>
<comment type="caution">
    <text evidence="7">The sequence shown here is derived from an EMBL/GenBank/DDBJ whole genome shotgun (WGS) entry which is preliminary data.</text>
</comment>
<dbReference type="AlphaFoldDB" id="A0A021VRB8"/>
<evidence type="ECO:0000256" key="2">
    <source>
        <dbReference type="ARBA" id="ARBA00012758"/>
    </source>
</evidence>
<protein>
    <recommendedName>
        <fullName evidence="2">beta-fructofuranosidase</fullName>
        <ecNumber evidence="2">3.2.1.26</ecNumber>
    </recommendedName>
</protein>
<dbReference type="GO" id="GO:0005975">
    <property type="term" value="P:carbohydrate metabolic process"/>
    <property type="evidence" value="ECO:0007669"/>
    <property type="project" value="InterPro"/>
</dbReference>
<proteinExistence type="inferred from homology"/>
<dbReference type="EC" id="3.2.1.26" evidence="2"/>
<dbReference type="Proteomes" id="UP000019753">
    <property type="component" value="Unassembled WGS sequence"/>
</dbReference>
<dbReference type="GO" id="GO:0004564">
    <property type="term" value="F:beta-fructofuranosidase activity"/>
    <property type="evidence" value="ECO:0007669"/>
    <property type="project" value="UniProtKB-EC"/>
</dbReference>
<evidence type="ECO:0000256" key="1">
    <source>
        <dbReference type="ARBA" id="ARBA00009902"/>
    </source>
</evidence>
<evidence type="ECO:0000256" key="3">
    <source>
        <dbReference type="ARBA" id="ARBA00022801"/>
    </source>
</evidence>
<dbReference type="Pfam" id="PF00251">
    <property type="entry name" value="Glyco_hydro_32N"/>
    <property type="match status" value="1"/>
</dbReference>
<keyword evidence="4" id="KW-0326">Glycosidase</keyword>
<evidence type="ECO:0000313" key="7">
    <source>
        <dbReference type="EMBL" id="EYR63681.1"/>
    </source>
</evidence>
<evidence type="ECO:0000259" key="6">
    <source>
        <dbReference type="Pfam" id="PF00251"/>
    </source>
</evidence>
<keyword evidence="3 7" id="KW-0378">Hydrolase</keyword>
<dbReference type="CDD" id="cd08996">
    <property type="entry name" value="GH32_FFase"/>
    <property type="match status" value="1"/>
</dbReference>
<dbReference type="InterPro" id="IPR001362">
    <property type="entry name" value="Glyco_hydro_32"/>
</dbReference>
<organism evidence="7 8">
    <name type="scientific">Actinotalea ferrariae CF5-4</name>
    <dbReference type="NCBI Taxonomy" id="948458"/>
    <lineage>
        <taxon>Bacteria</taxon>
        <taxon>Bacillati</taxon>
        <taxon>Actinomycetota</taxon>
        <taxon>Actinomycetes</taxon>
        <taxon>Micrococcales</taxon>
        <taxon>Cellulomonadaceae</taxon>
        <taxon>Actinotalea</taxon>
    </lineage>
</organism>
<dbReference type="InterPro" id="IPR013148">
    <property type="entry name" value="Glyco_hydro_32_N"/>
</dbReference>
<dbReference type="EMBL" id="AXCW01000076">
    <property type="protein sequence ID" value="EYR63681.1"/>
    <property type="molecule type" value="Genomic_DNA"/>
</dbReference>
<feature type="region of interest" description="Disordered" evidence="5">
    <location>
        <begin position="1"/>
        <end position="45"/>
    </location>
</feature>
<dbReference type="PANTHER" id="PTHR43101">
    <property type="entry name" value="BETA-FRUCTOSIDASE"/>
    <property type="match status" value="1"/>
</dbReference>
<keyword evidence="8" id="KW-1185">Reference proteome</keyword>
<gene>
    <name evidence="7" type="ORF">N866_18900</name>
</gene>
<evidence type="ECO:0000313" key="8">
    <source>
        <dbReference type="Proteomes" id="UP000019753"/>
    </source>
</evidence>
<feature type="domain" description="Glycosyl hydrolase family 32 N-terminal" evidence="6">
    <location>
        <begin position="49"/>
        <end position="349"/>
    </location>
</feature>
<evidence type="ECO:0000256" key="5">
    <source>
        <dbReference type="SAM" id="MobiDB-lite"/>
    </source>
</evidence>
<accession>A0A021VRB8</accession>
<comment type="similarity">
    <text evidence="1">Belongs to the glycosyl hydrolase 32 family.</text>
</comment>
<dbReference type="PANTHER" id="PTHR43101:SF1">
    <property type="entry name" value="BETA-FRUCTOSIDASE"/>
    <property type="match status" value="1"/>
</dbReference>
<dbReference type="InterPro" id="IPR051214">
    <property type="entry name" value="GH32_Enzymes"/>
</dbReference>